<feature type="transmembrane region" description="Helical" evidence="7">
    <location>
        <begin position="119"/>
        <end position="143"/>
    </location>
</feature>
<evidence type="ECO:0000256" key="5">
    <source>
        <dbReference type="ARBA" id="ARBA00022989"/>
    </source>
</evidence>
<evidence type="ECO:0000313" key="11">
    <source>
        <dbReference type="Proteomes" id="UP001597192"/>
    </source>
</evidence>
<comment type="subcellular location">
    <subcellularLocation>
        <location evidence="1">Cell membrane</location>
        <topology evidence="1">Multi-pass membrane protein</topology>
    </subcellularLocation>
</comment>
<name>A0ABW4CQ75_9LACO</name>
<evidence type="ECO:0000256" key="6">
    <source>
        <dbReference type="ARBA" id="ARBA00023136"/>
    </source>
</evidence>
<dbReference type="SUPFAM" id="SSF90123">
    <property type="entry name" value="ABC transporter transmembrane region"/>
    <property type="match status" value="1"/>
</dbReference>
<dbReference type="PANTHER" id="PTHR24221:SF590">
    <property type="entry name" value="COMPONENT LINKED WITH THE ASSEMBLY OF CYTOCHROME' TRANSPORT TRANSMEMBRANE ATP-BINDING PROTEIN ABC TRANSPORTER CYDD-RELATED"/>
    <property type="match status" value="1"/>
</dbReference>
<dbReference type="SUPFAM" id="SSF52540">
    <property type="entry name" value="P-loop containing nucleoside triphosphate hydrolases"/>
    <property type="match status" value="1"/>
</dbReference>
<reference evidence="11" key="1">
    <citation type="journal article" date="2019" name="Int. J. Syst. Evol. Microbiol.">
        <title>The Global Catalogue of Microorganisms (GCM) 10K type strain sequencing project: providing services to taxonomists for standard genome sequencing and annotation.</title>
        <authorList>
            <consortium name="The Broad Institute Genomics Platform"/>
            <consortium name="The Broad Institute Genome Sequencing Center for Infectious Disease"/>
            <person name="Wu L."/>
            <person name="Ma J."/>
        </authorList>
    </citation>
    <scope>NUCLEOTIDE SEQUENCE [LARGE SCALE GENOMIC DNA]</scope>
    <source>
        <strain evidence="11">CCM 8947</strain>
    </source>
</reference>
<evidence type="ECO:0000259" key="9">
    <source>
        <dbReference type="PROSITE" id="PS50929"/>
    </source>
</evidence>
<dbReference type="Pfam" id="PF00005">
    <property type="entry name" value="ABC_tran"/>
    <property type="match status" value="1"/>
</dbReference>
<sequence>MGAFLLELVKPLRGRWLLSAGCGLAGALAKTAVIVLAAQGVIGGLSARGWLIGGLAVLVAAVASYGEQYFGHDVAFRILKNLRVRVFDHLVTLAPAGLDQQESGRWLQLIGGDIEALEVFFAHTLGPLAIAVVYTACLCVVFLTVSPVAALAVLLVALVVGAAIPLWHADRVASLTAEAAESQRATRQYVFESSENRRLSDQLGITEARAAAAQTQLAEAGRLRQAADRLQNSDRLAVVFALTGGWALIAWLLPPDAIALALSFPLLFAPHQALARLPGALSRGLDAGRNIQALLAQAPVPHHEPVVQAAPAAASADWAISLAHVSFTYPGAERAVLRDVSVSIKAGEVVGFVGARGAGKSTAAKLLMGWFAPDIGQLVVTEKEGVSAHPRRINYMPQRPVFFHETLRDNLTLGMAQPDALICERLGSLGLAQWLATLPAGLDTVIDPHHLPFSTGQAQRLELTRALLRPSQLLILDEPTSTQDPEAMSRLLAVVRREFQGAVLIITHRPETVAQCDRLYRFSDQQVAAVS</sequence>
<proteinExistence type="predicted"/>
<keyword evidence="5 7" id="KW-1133">Transmembrane helix</keyword>
<dbReference type="Gene3D" id="3.40.50.300">
    <property type="entry name" value="P-loop containing nucleotide triphosphate hydrolases"/>
    <property type="match status" value="1"/>
</dbReference>
<dbReference type="PROSITE" id="PS50929">
    <property type="entry name" value="ABC_TM1F"/>
    <property type="match status" value="1"/>
</dbReference>
<feature type="domain" description="ABC transporter" evidence="8">
    <location>
        <begin position="320"/>
        <end position="530"/>
    </location>
</feature>
<dbReference type="InterPro" id="IPR039421">
    <property type="entry name" value="Type_1_exporter"/>
</dbReference>
<dbReference type="PANTHER" id="PTHR24221">
    <property type="entry name" value="ATP-BINDING CASSETTE SUB-FAMILY B"/>
    <property type="match status" value="1"/>
</dbReference>
<keyword evidence="11" id="KW-1185">Reference proteome</keyword>
<dbReference type="EMBL" id="JBHTOG010000055">
    <property type="protein sequence ID" value="MFD1433090.1"/>
    <property type="molecule type" value="Genomic_DNA"/>
</dbReference>
<keyword evidence="2 7" id="KW-0812">Transmembrane</keyword>
<dbReference type="SMART" id="SM00382">
    <property type="entry name" value="AAA"/>
    <property type="match status" value="1"/>
</dbReference>
<evidence type="ECO:0000256" key="2">
    <source>
        <dbReference type="ARBA" id="ARBA00022692"/>
    </source>
</evidence>
<feature type="transmembrane region" description="Helical" evidence="7">
    <location>
        <begin position="236"/>
        <end position="253"/>
    </location>
</feature>
<evidence type="ECO:0000259" key="8">
    <source>
        <dbReference type="PROSITE" id="PS50893"/>
    </source>
</evidence>
<dbReference type="Pfam" id="PF00664">
    <property type="entry name" value="ABC_membrane"/>
    <property type="match status" value="1"/>
</dbReference>
<dbReference type="InterPro" id="IPR027417">
    <property type="entry name" value="P-loop_NTPase"/>
</dbReference>
<evidence type="ECO:0000256" key="7">
    <source>
        <dbReference type="SAM" id="Phobius"/>
    </source>
</evidence>
<dbReference type="GO" id="GO:0005524">
    <property type="term" value="F:ATP binding"/>
    <property type="evidence" value="ECO:0007669"/>
    <property type="project" value="UniProtKB-KW"/>
</dbReference>
<organism evidence="10 11">
    <name type="scientific">Lacticaseibacillus yichunensis</name>
    <dbReference type="NCBI Taxonomy" id="2486015"/>
    <lineage>
        <taxon>Bacteria</taxon>
        <taxon>Bacillati</taxon>
        <taxon>Bacillota</taxon>
        <taxon>Bacilli</taxon>
        <taxon>Lactobacillales</taxon>
        <taxon>Lactobacillaceae</taxon>
        <taxon>Lacticaseibacillus</taxon>
    </lineage>
</organism>
<dbReference type="InterPro" id="IPR003439">
    <property type="entry name" value="ABC_transporter-like_ATP-bd"/>
</dbReference>
<evidence type="ECO:0000256" key="1">
    <source>
        <dbReference type="ARBA" id="ARBA00004651"/>
    </source>
</evidence>
<evidence type="ECO:0000313" key="10">
    <source>
        <dbReference type="EMBL" id="MFD1433090.1"/>
    </source>
</evidence>
<dbReference type="CDD" id="cd03228">
    <property type="entry name" value="ABCC_MRP_Like"/>
    <property type="match status" value="1"/>
</dbReference>
<feature type="transmembrane region" description="Helical" evidence="7">
    <location>
        <begin position="47"/>
        <end position="66"/>
    </location>
</feature>
<evidence type="ECO:0000256" key="4">
    <source>
        <dbReference type="ARBA" id="ARBA00022840"/>
    </source>
</evidence>
<dbReference type="InterPro" id="IPR036640">
    <property type="entry name" value="ABC1_TM_sf"/>
</dbReference>
<comment type="caution">
    <text evidence="10">The sequence shown here is derived from an EMBL/GenBank/DDBJ whole genome shotgun (WGS) entry which is preliminary data.</text>
</comment>
<dbReference type="PROSITE" id="PS50893">
    <property type="entry name" value="ABC_TRANSPORTER_2"/>
    <property type="match status" value="1"/>
</dbReference>
<dbReference type="RefSeq" id="WP_125697889.1">
    <property type="nucleotide sequence ID" value="NZ_JBHTOG010000055.1"/>
</dbReference>
<keyword evidence="4 10" id="KW-0067">ATP-binding</keyword>
<dbReference type="Gene3D" id="1.20.1560.10">
    <property type="entry name" value="ABC transporter type 1, transmembrane domain"/>
    <property type="match status" value="1"/>
</dbReference>
<keyword evidence="3" id="KW-0547">Nucleotide-binding</keyword>
<protein>
    <submittedName>
        <fullName evidence="10">ATP-binding cassette domain-containing protein</fullName>
    </submittedName>
</protein>
<dbReference type="InterPro" id="IPR003593">
    <property type="entry name" value="AAA+_ATPase"/>
</dbReference>
<evidence type="ECO:0000256" key="3">
    <source>
        <dbReference type="ARBA" id="ARBA00022741"/>
    </source>
</evidence>
<accession>A0ABW4CQ75</accession>
<dbReference type="Proteomes" id="UP001597192">
    <property type="component" value="Unassembled WGS sequence"/>
</dbReference>
<feature type="domain" description="ABC transmembrane type-1" evidence="9">
    <location>
        <begin position="51"/>
        <end position="193"/>
    </location>
</feature>
<gene>
    <name evidence="10" type="ORF">ACFQ47_10480</name>
</gene>
<keyword evidence="6 7" id="KW-0472">Membrane</keyword>
<dbReference type="InterPro" id="IPR011527">
    <property type="entry name" value="ABC1_TM_dom"/>
</dbReference>